<dbReference type="InterPro" id="IPR000203">
    <property type="entry name" value="GPS"/>
</dbReference>
<keyword evidence="3 12" id="KW-0812">Transmembrane</keyword>
<dbReference type="Proteomes" id="UP000594262">
    <property type="component" value="Unplaced"/>
</dbReference>
<dbReference type="GO" id="GO:0005509">
    <property type="term" value="F:calcium ion binding"/>
    <property type="evidence" value="ECO:0007669"/>
    <property type="project" value="InterPro"/>
</dbReference>
<dbReference type="Gene3D" id="2.60.220.50">
    <property type="match status" value="1"/>
</dbReference>
<organism evidence="15 16">
    <name type="scientific">Clytia hemisphaerica</name>
    <dbReference type="NCBI Taxonomy" id="252671"/>
    <lineage>
        <taxon>Eukaryota</taxon>
        <taxon>Metazoa</taxon>
        <taxon>Cnidaria</taxon>
        <taxon>Hydrozoa</taxon>
        <taxon>Hydroidolina</taxon>
        <taxon>Leptothecata</taxon>
        <taxon>Obeliida</taxon>
        <taxon>Clytiidae</taxon>
        <taxon>Clytia</taxon>
    </lineage>
</organism>
<dbReference type="PROSITE" id="PS50221">
    <property type="entry name" value="GAIN_B"/>
    <property type="match status" value="1"/>
</dbReference>
<dbReference type="Gene3D" id="2.60.60.20">
    <property type="entry name" value="PLAT/LH2 domain"/>
    <property type="match status" value="1"/>
</dbReference>
<evidence type="ECO:0000313" key="15">
    <source>
        <dbReference type="EnsemblMetazoa" id="CLYHEMP001908.1"/>
    </source>
</evidence>
<dbReference type="InterPro" id="IPR051223">
    <property type="entry name" value="Polycystin"/>
</dbReference>
<feature type="region of interest" description="Disordered" evidence="11">
    <location>
        <begin position="1380"/>
        <end position="1414"/>
    </location>
</feature>
<evidence type="ECO:0000259" key="14">
    <source>
        <dbReference type="PROSITE" id="PS50221"/>
    </source>
</evidence>
<feature type="transmembrane region" description="Helical" evidence="12">
    <location>
        <begin position="2077"/>
        <end position="2100"/>
    </location>
</feature>
<feature type="transmembrane region" description="Helical" evidence="12">
    <location>
        <begin position="2573"/>
        <end position="2592"/>
    </location>
</feature>
<dbReference type="Pfam" id="PF20519">
    <property type="entry name" value="Polycystin_dom"/>
    <property type="match status" value="1"/>
</dbReference>
<evidence type="ECO:0000256" key="1">
    <source>
        <dbReference type="ARBA" id="ARBA00004141"/>
    </source>
</evidence>
<evidence type="ECO:0000313" key="16">
    <source>
        <dbReference type="Proteomes" id="UP000594262"/>
    </source>
</evidence>
<keyword evidence="4" id="KW-0732">Signal</keyword>
<dbReference type="InterPro" id="IPR001024">
    <property type="entry name" value="PLAT/LH2_dom"/>
</dbReference>
<evidence type="ECO:0000256" key="7">
    <source>
        <dbReference type="ARBA" id="ARBA00023157"/>
    </source>
</evidence>
<evidence type="ECO:0000256" key="11">
    <source>
        <dbReference type="SAM" id="MobiDB-lite"/>
    </source>
</evidence>
<dbReference type="OrthoDB" id="444119at2759"/>
<dbReference type="SUPFAM" id="SSF49299">
    <property type="entry name" value="PKD domain"/>
    <property type="match status" value="1"/>
</dbReference>
<feature type="region of interest" description="Disordered" evidence="11">
    <location>
        <begin position="2043"/>
        <end position="2062"/>
    </location>
</feature>
<evidence type="ECO:0000256" key="10">
    <source>
        <dbReference type="PROSITE-ProRule" id="PRU00152"/>
    </source>
</evidence>
<keyword evidence="6 12" id="KW-0472">Membrane</keyword>
<feature type="compositionally biased region" description="Low complexity" evidence="11">
    <location>
        <begin position="1392"/>
        <end position="1406"/>
    </location>
</feature>
<feature type="domain" description="GAIN-B" evidence="14">
    <location>
        <begin position="1611"/>
        <end position="1743"/>
    </location>
</feature>
<dbReference type="Pfam" id="PF02010">
    <property type="entry name" value="REJ"/>
    <property type="match status" value="1"/>
</dbReference>
<evidence type="ECO:0000259" key="13">
    <source>
        <dbReference type="PROSITE" id="PS50095"/>
    </source>
</evidence>
<keyword evidence="8" id="KW-0325">Glycoprotein</keyword>
<dbReference type="InterPro" id="IPR036392">
    <property type="entry name" value="PLAT/LH2_dom_sf"/>
</dbReference>
<comment type="subcellular location">
    <subcellularLocation>
        <location evidence="1">Membrane</location>
        <topology evidence="1">Multi-pass membrane protein</topology>
    </subcellularLocation>
</comment>
<evidence type="ECO:0000256" key="12">
    <source>
        <dbReference type="SAM" id="Phobius"/>
    </source>
</evidence>
<comment type="caution">
    <text evidence="10">Lacks conserved residue(s) required for the propagation of feature annotation.</text>
</comment>
<dbReference type="InterPro" id="IPR013122">
    <property type="entry name" value="PKD1_2_channel"/>
</dbReference>
<dbReference type="InterPro" id="IPR013783">
    <property type="entry name" value="Ig-like_fold"/>
</dbReference>
<keyword evidence="5 12" id="KW-1133">Transmembrane helix</keyword>
<dbReference type="PROSITE" id="PS50095">
    <property type="entry name" value="PLAT"/>
    <property type="match status" value="1"/>
</dbReference>
<evidence type="ECO:0000256" key="6">
    <source>
        <dbReference type="ARBA" id="ARBA00023136"/>
    </source>
</evidence>
<evidence type="ECO:0000256" key="5">
    <source>
        <dbReference type="ARBA" id="ARBA00022989"/>
    </source>
</evidence>
<feature type="domain" description="PLAT" evidence="13">
    <location>
        <begin position="1799"/>
        <end position="1914"/>
    </location>
</feature>
<dbReference type="GO" id="GO:0050982">
    <property type="term" value="P:detection of mechanical stimulus"/>
    <property type="evidence" value="ECO:0007669"/>
    <property type="project" value="TreeGrafter"/>
</dbReference>
<dbReference type="InterPro" id="IPR046338">
    <property type="entry name" value="GAIN_dom_sf"/>
</dbReference>
<evidence type="ECO:0000256" key="9">
    <source>
        <dbReference type="PIRSR" id="PIRSR603915-2"/>
    </source>
</evidence>
<feature type="transmembrane region" description="Helical" evidence="12">
    <location>
        <begin position="2217"/>
        <end position="2234"/>
    </location>
</feature>
<dbReference type="InterPro" id="IPR057244">
    <property type="entry name" value="GAIN_B"/>
</dbReference>
<feature type="transmembrane region" description="Helical" evidence="12">
    <location>
        <begin position="2522"/>
        <end position="2540"/>
    </location>
</feature>
<feature type="transmembrane region" description="Helical" evidence="12">
    <location>
        <begin position="2481"/>
        <end position="2501"/>
    </location>
</feature>
<dbReference type="SMART" id="SM00308">
    <property type="entry name" value="LH2"/>
    <property type="match status" value="1"/>
</dbReference>
<keyword evidence="16" id="KW-1185">Reference proteome</keyword>
<dbReference type="PRINTS" id="PR01433">
    <property type="entry name" value="POLYCYSTIN2"/>
</dbReference>
<evidence type="ECO:0008006" key="17">
    <source>
        <dbReference type="Google" id="ProtNLM"/>
    </source>
</evidence>
<dbReference type="PANTHER" id="PTHR10877">
    <property type="entry name" value="POLYCYSTIN FAMILY MEMBER"/>
    <property type="match status" value="1"/>
</dbReference>
<feature type="transmembrane region" description="Helical" evidence="12">
    <location>
        <begin position="1753"/>
        <end position="1774"/>
    </location>
</feature>
<sequence>METGAMLLDNYICFCTSNLYGSSLIDNRMQQLLPSCSIVDNTCGAFLELANSHNGFPQHDLTISWSLVSDAYQITTTRTQPDGVSMSDMNSGIIYYSYGDPPISSTTAPPFISVKFDKQFEQTGYHHIYSTFEFLESIERADVWVNVTTTNIGTHNLSVVDAQMPGNGNELTVIETNVPVTIQLWLDSCSDCHISLTAEHTDVGETASINAEFDSVDVISTGIGTPYATASDKVSNCHREAIVSANENYFNVLADGILTGFHIESGIFPGEIRFEVYRPQTVEGSVNLMRPYAFNNSENSPPYSPFFEMDMVVPSRDLFEFGHVAPHVFTGDIIAITTGTSGIQVDYSKCDNKRTDFDPFMAFKAILNIPFEYQENLTFTTPGHVKVLSDITNAVSNSLKTFSIPIQDRIVNLAMDKNEVCIIGTDCTIDVTETKGTNVTYHFYINGTLKHSSTIGSFLLYPNVTTEGWYNVSVRGENLINNETDWAIYFVDSPIQLVELTPSKALVLENEEFDMRYAASSGLFTFYTLTVTSEDGTTTDVVPITALDNLSVNLTIGPLSYPTCGMYTFIFSVSKDYTSIGMTIQLPSNESTIVVEVQCTLKGFDAKPFPEPDSSGVVELGINKVLTVDINLEAGADPEFEADWGDGTTKATKSFVGETPSFPFPFKHTYTSGGNYTITLLVWNKDRTLDPIIIPILISQCTFPEVTFSYGSLIEPNVHTRGKNILLEAKYKFTSDKCEQEQTNQFNVVAWKLVKMLDDGTNANTTMNDQFAEISFDRSIKKATYKIPSLSLDEGFYVATLTVDDSTKRKDYFAYLRVKQTPLFVEIENGAEREIAAFELDADDKQIYTDFSVNAGKNSFDPDDKPNGLEGFTFTWYCKFVSSQAQVDGAVASRSQSNITLYNYTRCLHSELTEQSEKGGELVLNSEMFLEGIQYSLTVVINKDTRVGNYTQLLTIKNGSAPNVRFECIKCQPKLNIMDFTTIKYSSNTSYANLAAEWLISSVNESLWTDPARTSTGFQKANLVILPNQLLPVTKYTFTLRIGFIGSDVRNLFRFEMETGRTPYGGECSVLPKQGFITDKYRIRCNNWKNDGEPIKYEFGYFIRKPGMVGLPADTEIKTLQASEQKDLLDQSFPAGEIQIYVRILNEFGQYVILANKELSFINDVPEPTNLNDLLGAITSDAGSSSDNATANANATTTAAPETKGVYEDLSDSLGQIQPQDPTSVNDVVNAAIFKMAVLDATQKQEDAVPTKPPAIDPLTGQSYDDNADKEQLEEEGKNLRQKHKENVLNMINQTVITKPEEVKAVADVLTETTNTAAELTEEARETTMNILLNVVEKMDQMKDTIGIKQTQENVQSCLNVVANAVSSELASAKVVNVTADNGDDEEGNGDEGQSNGGNTQKTKQTTKTDLKRATKLKESIDTLANVMNKNMVTGEQAVTFQTSTLTVALVKKEKADLANMTVGDNQAKLPLHTEDLFGDQEVIGDVSVQNVQFKENIFQDGETSQNVKTGLQSLVLKTEAQGQITINNTASPITIVIENDENQFDKRNVSTRIPGFLIMEEMKVDPSACKITLRFTKEDSVTNLTVLVQYGKPPTKDEYDAKFILTEDFPETNGESTIMNITAKYHKMLDARTLLMWNLEELPYGDSNQTKMFMAFSFEGPIPDNQLHSNPYTKDIRELPQTYNYTLNAFCAECSYWDAKNESWSTEGCTVSGNETTINKTVCKCNHLTSFGGMFVAPNPLPTPSLALLKEGYVLLVTIASMLFIYVIGLVFARRIDKADLDKVGCYPLVGNQKSDKYLYQITVNTGTRREAGTTSNIYFNLSGTQGESGVRLLKDEENRAFIRGSSLTFVMSTEKNLGDLVYLRIWIDNTGGDWYLRNMEVIDLQSQEDTTFIVGKWFSVEKEEGFLVHNIAAASDSQMKEFNYLFANHARRQFADTHIWFSVYARPPESSFTRCQRLSVAMSLLFSVMLANIMFYGAVPAGTPETENNIRGFTFTWPQVMVGVQSALITVPVNILLVFLFNAIRMKELPVKVIDDIENGSSDDDESDIESVDEEEQEVAEKKKKKRKKFTLPHWVLYPTWALCILIILGCAFMVVWYGMAFGNAKSLEWLGSVTIGLLQDILLMQPLKVFVMALVVALFIKKLEKQEMERMEKELDNVKSWFKNPLEVADDSIRTSIFDRANTDHLLPPDKENLSVMRQYAYKQRKMKAIVKEIMYYLIYAVVITLLGYSLRDYNAFYQTRNLETLFKVRSDFLKVVTKDQFWDYVNKTVINGLYPHKWYDIDDKWKDQEYVHQFPGGLFLDDGVTKILTGARLRQLRVPPSSCIKAKEIKKDIRQDCLGYYDLLDEQETAYDQNWTIYDTNYRKGKRLTARTMPWTFQEDGDLDGFPASGEISTYGGGGYVAEIFPKWNNEAIIQNLKDKLWIDRHTRAVYIEFGAYNAGTNYFNSIVILFEFPPYGGVIQYHYFITFRVLPGTNDWSFMILMAEICFLIFTVLFLIREGREMYRDGILKYATQFWNMIEMLIIVFCFLTIGLTFYKETFRKSIVNRLPDKVPNIYINLQYASYVDLTLLYSFALICFFILLKFVKLLRFNKRISMLARTLKRAGQDLLIFGFQFAIVLVAFTFSGTLAFGKDLYGYKDNWSTFASVIRLILGKFDFSEFAQADEVLGPMWFNLFHIGVNFIVMNMYISILNDALSAEYAELGDRENDFEVVEYMVSSFKEYLGMASITREKDVFVDDRDGDIVSIAAEEYARDMFEKRHTTHAHSAQSRSKMSLKSTKSLMSTISLKSKTSENHLIEVDDDDGETTYHYQANDDVINIDDSYSSSAEELGQKNGSERELALSTTSFSGFGKYERTETANEEELLAAEQFMFTLAKVRIYGH</sequence>
<comment type="similarity">
    <text evidence="2">Belongs to the polycystin family.</text>
</comment>
<feature type="transmembrane region" description="Helical" evidence="12">
    <location>
        <begin position="1960"/>
        <end position="1981"/>
    </location>
</feature>
<dbReference type="Pfam" id="PF01825">
    <property type="entry name" value="GPS"/>
    <property type="match status" value="1"/>
</dbReference>
<dbReference type="InterPro" id="IPR003915">
    <property type="entry name" value="PKD_2"/>
</dbReference>
<feature type="transmembrane region" description="Helical" evidence="12">
    <location>
        <begin position="2120"/>
        <end position="2143"/>
    </location>
</feature>
<dbReference type="SUPFAM" id="SSF49723">
    <property type="entry name" value="Lipase/lipooxygenase domain (PLAT/LH2 domain)"/>
    <property type="match status" value="1"/>
</dbReference>
<dbReference type="GO" id="GO:0016020">
    <property type="term" value="C:membrane"/>
    <property type="evidence" value="ECO:0007669"/>
    <property type="project" value="UniProtKB-SubCell"/>
</dbReference>
<feature type="transmembrane region" description="Helical" evidence="12">
    <location>
        <begin position="2612"/>
        <end position="2635"/>
    </location>
</feature>
<dbReference type="InterPro" id="IPR046791">
    <property type="entry name" value="Polycystin_dom"/>
</dbReference>
<feature type="transmembrane region" description="Helical" evidence="12">
    <location>
        <begin position="2674"/>
        <end position="2692"/>
    </location>
</feature>
<dbReference type="InterPro" id="IPR002859">
    <property type="entry name" value="PKD/REJ-like"/>
</dbReference>
<feature type="compositionally biased region" description="Acidic residues" evidence="11">
    <location>
        <begin position="2043"/>
        <end position="2060"/>
    </location>
</feature>
<evidence type="ECO:0000256" key="8">
    <source>
        <dbReference type="ARBA" id="ARBA00023180"/>
    </source>
</evidence>
<dbReference type="InterPro" id="IPR035986">
    <property type="entry name" value="PKD_dom_sf"/>
</dbReference>
<feature type="disulfide bond" evidence="9">
    <location>
        <begin position="2327"/>
        <end position="2341"/>
    </location>
</feature>
<dbReference type="Pfam" id="PF08016">
    <property type="entry name" value="PKD_channel"/>
    <property type="match status" value="1"/>
</dbReference>
<dbReference type="Gene3D" id="2.60.40.10">
    <property type="entry name" value="Immunoglobulins"/>
    <property type="match status" value="1"/>
</dbReference>
<evidence type="ECO:0000256" key="3">
    <source>
        <dbReference type="ARBA" id="ARBA00022692"/>
    </source>
</evidence>
<dbReference type="CDD" id="cd00146">
    <property type="entry name" value="PKD"/>
    <property type="match status" value="1"/>
</dbReference>
<feature type="region of interest" description="Disordered" evidence="11">
    <location>
        <begin position="1245"/>
        <end position="1276"/>
    </location>
</feature>
<evidence type="ECO:0000256" key="2">
    <source>
        <dbReference type="ARBA" id="ARBA00007200"/>
    </source>
</evidence>
<feature type="compositionally biased region" description="Low complexity" evidence="11">
    <location>
        <begin position="1184"/>
        <end position="1200"/>
    </location>
</feature>
<protein>
    <recommendedName>
        <fullName evidence="17">Polycystic kidney disease protein 1-like 2</fullName>
    </recommendedName>
</protein>
<keyword evidence="7" id="KW-1015">Disulfide bond</keyword>
<dbReference type="PANTHER" id="PTHR10877:SF194">
    <property type="entry name" value="LOCATION OF VULVA DEFECTIVE 1"/>
    <property type="match status" value="1"/>
</dbReference>
<evidence type="ECO:0000256" key="4">
    <source>
        <dbReference type="ARBA" id="ARBA00022729"/>
    </source>
</evidence>
<proteinExistence type="inferred from homology"/>
<dbReference type="SMART" id="SM00303">
    <property type="entry name" value="GPS"/>
    <property type="match status" value="1"/>
</dbReference>
<dbReference type="EnsemblMetazoa" id="CLYHEMT001908.1">
    <property type="protein sequence ID" value="CLYHEMP001908.1"/>
    <property type="gene ID" value="CLYHEMG001908"/>
</dbReference>
<dbReference type="Pfam" id="PF01477">
    <property type="entry name" value="PLAT"/>
    <property type="match status" value="1"/>
</dbReference>
<accession>A0A7M5V1G8</accession>
<reference evidence="15" key="1">
    <citation type="submission" date="2021-01" db="UniProtKB">
        <authorList>
            <consortium name="EnsemblMetazoa"/>
        </authorList>
    </citation>
    <scope>IDENTIFICATION</scope>
</reference>
<feature type="compositionally biased region" description="Basic and acidic residues" evidence="11">
    <location>
        <begin position="1267"/>
        <end position="1276"/>
    </location>
</feature>
<name>A0A7M5V1G8_9CNID</name>
<dbReference type="GO" id="GO:0005262">
    <property type="term" value="F:calcium channel activity"/>
    <property type="evidence" value="ECO:0007669"/>
    <property type="project" value="TreeGrafter"/>
</dbReference>
<feature type="transmembrane region" description="Helical" evidence="12">
    <location>
        <begin position="2001"/>
        <end position="2026"/>
    </location>
</feature>
<feature type="region of interest" description="Disordered" evidence="11">
    <location>
        <begin position="1184"/>
        <end position="1203"/>
    </location>
</feature>